<dbReference type="CDD" id="cd02224">
    <property type="entry name" value="cupin_SPO2919-like"/>
    <property type="match status" value="1"/>
</dbReference>
<dbReference type="EMBL" id="JBHUIP010000003">
    <property type="protein sequence ID" value="MFD2261631.1"/>
    <property type="molecule type" value="Genomic_DNA"/>
</dbReference>
<gene>
    <name evidence="3" type="ORF">ACFSM5_01950</name>
</gene>
<dbReference type="InterPro" id="IPR014710">
    <property type="entry name" value="RmlC-like_jellyroll"/>
</dbReference>
<organism evidence="3 4">
    <name type="scientific">Lacibacterium aquatile</name>
    <dbReference type="NCBI Taxonomy" id="1168082"/>
    <lineage>
        <taxon>Bacteria</taxon>
        <taxon>Pseudomonadati</taxon>
        <taxon>Pseudomonadota</taxon>
        <taxon>Alphaproteobacteria</taxon>
        <taxon>Rhodospirillales</taxon>
        <taxon>Rhodospirillaceae</taxon>
    </lineage>
</organism>
<dbReference type="InterPro" id="IPR051610">
    <property type="entry name" value="GPI/OXD"/>
</dbReference>
<accession>A0ABW5DP14</accession>
<dbReference type="InterPro" id="IPR011051">
    <property type="entry name" value="RmlC_Cupin_sf"/>
</dbReference>
<evidence type="ECO:0000256" key="1">
    <source>
        <dbReference type="ARBA" id="ARBA00022723"/>
    </source>
</evidence>
<dbReference type="Proteomes" id="UP001597295">
    <property type="component" value="Unassembled WGS sequence"/>
</dbReference>
<dbReference type="InterPro" id="IPR013096">
    <property type="entry name" value="Cupin_2"/>
</dbReference>
<keyword evidence="4" id="KW-1185">Reference proteome</keyword>
<evidence type="ECO:0000259" key="2">
    <source>
        <dbReference type="Pfam" id="PF07883"/>
    </source>
</evidence>
<dbReference type="Pfam" id="PF07883">
    <property type="entry name" value="Cupin_2"/>
    <property type="match status" value="1"/>
</dbReference>
<dbReference type="Gene3D" id="2.60.120.10">
    <property type="entry name" value="Jelly Rolls"/>
    <property type="match status" value="1"/>
</dbReference>
<keyword evidence="1" id="KW-0479">Metal-binding</keyword>
<reference evidence="4" key="1">
    <citation type="journal article" date="2019" name="Int. J. Syst. Evol. Microbiol.">
        <title>The Global Catalogue of Microorganisms (GCM) 10K type strain sequencing project: providing services to taxonomists for standard genome sequencing and annotation.</title>
        <authorList>
            <consortium name="The Broad Institute Genomics Platform"/>
            <consortium name="The Broad Institute Genome Sequencing Center for Infectious Disease"/>
            <person name="Wu L."/>
            <person name="Ma J."/>
        </authorList>
    </citation>
    <scope>NUCLEOTIDE SEQUENCE [LARGE SCALE GENOMIC DNA]</scope>
    <source>
        <strain evidence="4">CGMCC 1.19062</strain>
    </source>
</reference>
<dbReference type="RefSeq" id="WP_379874547.1">
    <property type="nucleotide sequence ID" value="NZ_JBHUIP010000003.1"/>
</dbReference>
<proteinExistence type="predicted"/>
<protein>
    <submittedName>
        <fullName evidence="3">Cupin domain-containing protein</fullName>
    </submittedName>
</protein>
<evidence type="ECO:0000313" key="3">
    <source>
        <dbReference type="EMBL" id="MFD2261631.1"/>
    </source>
</evidence>
<name>A0ABW5DP14_9PROT</name>
<sequence length="155" mass="16453">MAIITPNKMIVEDGHPGDPCGPSRKLIIGDAGGLTQFGTFVHILAPGSSSSLKHWHAGEDEMIFVLAGEVTVIEGDVATLLHPGDAATFKAGDAVGHRVENRSGTEVRFLVIGTRIPADTITYPDHGLLLRYDEADPRGSWSDLNGAPARNPYIG</sequence>
<evidence type="ECO:0000313" key="4">
    <source>
        <dbReference type="Proteomes" id="UP001597295"/>
    </source>
</evidence>
<comment type="caution">
    <text evidence="3">The sequence shown here is derived from an EMBL/GenBank/DDBJ whole genome shotgun (WGS) entry which is preliminary data.</text>
</comment>
<dbReference type="PANTHER" id="PTHR35848:SF9">
    <property type="entry name" value="SLL1358 PROTEIN"/>
    <property type="match status" value="1"/>
</dbReference>
<dbReference type="SUPFAM" id="SSF51182">
    <property type="entry name" value="RmlC-like cupins"/>
    <property type="match status" value="1"/>
</dbReference>
<feature type="domain" description="Cupin type-2" evidence="2">
    <location>
        <begin position="41"/>
        <end position="112"/>
    </location>
</feature>
<dbReference type="PANTHER" id="PTHR35848">
    <property type="entry name" value="OXALATE-BINDING PROTEIN"/>
    <property type="match status" value="1"/>
</dbReference>